<dbReference type="SMART" id="SM00607">
    <property type="entry name" value="FTP"/>
    <property type="match status" value="2"/>
</dbReference>
<dbReference type="GO" id="GO:0046872">
    <property type="term" value="F:metal ion binding"/>
    <property type="evidence" value="ECO:0007669"/>
    <property type="project" value="UniProtKB-KW"/>
</dbReference>
<protein>
    <submittedName>
        <fullName evidence="11">FTP domain-containing protein</fullName>
    </submittedName>
</protein>
<reference evidence="11" key="1">
    <citation type="submission" date="2016-11" db="UniProtKB">
        <authorList>
            <consortium name="WormBaseParasite"/>
        </authorList>
    </citation>
    <scope>IDENTIFICATION</scope>
</reference>
<evidence type="ECO:0000256" key="3">
    <source>
        <dbReference type="ARBA" id="ARBA00011233"/>
    </source>
</evidence>
<dbReference type="InterPro" id="IPR051941">
    <property type="entry name" value="BG_Antigen-Binding_Lectin"/>
</dbReference>
<evidence type="ECO:0000256" key="6">
    <source>
        <dbReference type="ARBA" id="ARBA00022837"/>
    </source>
</evidence>
<dbReference type="InterPro" id="IPR006585">
    <property type="entry name" value="FTP1"/>
</dbReference>
<dbReference type="GO" id="GO:0010185">
    <property type="term" value="P:regulation of cellular defense response"/>
    <property type="evidence" value="ECO:0007669"/>
    <property type="project" value="UniProtKB-ARBA"/>
</dbReference>
<dbReference type="GO" id="GO:0001868">
    <property type="term" value="P:regulation of complement activation, lectin pathway"/>
    <property type="evidence" value="ECO:0007669"/>
    <property type="project" value="UniProtKB-ARBA"/>
</dbReference>
<evidence type="ECO:0000256" key="2">
    <source>
        <dbReference type="ARBA" id="ARBA00010147"/>
    </source>
</evidence>
<comment type="similarity">
    <text evidence="2">Belongs to the fucolectin family.</text>
</comment>
<evidence type="ECO:0000256" key="8">
    <source>
        <dbReference type="SAM" id="MobiDB-lite"/>
    </source>
</evidence>
<accession>A0A1I8HY10</accession>
<feature type="domain" description="Fucolectin tachylectin-4 pentraxin-1" evidence="9">
    <location>
        <begin position="518"/>
        <end position="674"/>
    </location>
</feature>
<evidence type="ECO:0000313" key="10">
    <source>
        <dbReference type="Proteomes" id="UP000095280"/>
    </source>
</evidence>
<organism evidence="10 11">
    <name type="scientific">Macrostomum lignano</name>
    <dbReference type="NCBI Taxonomy" id="282301"/>
    <lineage>
        <taxon>Eukaryota</taxon>
        <taxon>Metazoa</taxon>
        <taxon>Spiralia</taxon>
        <taxon>Lophotrochozoa</taxon>
        <taxon>Platyhelminthes</taxon>
        <taxon>Rhabditophora</taxon>
        <taxon>Macrostomorpha</taxon>
        <taxon>Macrostomida</taxon>
        <taxon>Macrostomidae</taxon>
        <taxon>Macrostomum</taxon>
    </lineage>
</organism>
<dbReference type="SUPFAM" id="SSF49785">
    <property type="entry name" value="Galactose-binding domain-like"/>
    <property type="match status" value="2"/>
</dbReference>
<keyword evidence="10" id="KW-1185">Reference proteome</keyword>
<dbReference type="PANTHER" id="PTHR45713:SF6">
    <property type="entry name" value="F5_8 TYPE C DOMAIN-CONTAINING PROTEIN"/>
    <property type="match status" value="1"/>
</dbReference>
<sequence>KGRQALAQAESVAVGLWRVSKSITGKNCVFNATPVVGLSAVPQAGVQADVAGHPAPASVGLHTARSLEASEPHGDAASLRVVNLSDGSHLGAVSHVRHDHQTALRLAPLSLHCPGVGRSEELVLHSAVVVSEARRTQRARLESRLLLHKHPASPGAAAVRHRLAALVEHEQLARTVSQAECLTARLHAAEQRALDAQLGQRLVSGKLGPDAERAVDGVEHLAWGHTGYGAPIGHIAWRLQLVVQDGGIRCRCSAQQVTCRSSSIILWTVLFGDSRSCASRPRLVIKAASPPLNSLYHRETSCGTHRFACLFLHLLVIDLTTCELEHQPVMIGQILKKSGRLRALLDQRLQKLRSCLALELVAIVRRGAELRPMSVGTAWHLCDRASHQKDREVTVHTPVNNQNFVDAEVRPGKNRMAQLTDKSVLQASDAVELVRCGSPLTMFGSFEFNMTKSAAWPNALQEKALRANLGGQFTRGQFARGQFTRGQFARGQITRGQITRGQITRGQFTRGQFTRAEKITVPKNKPAKQSSKFHSNDDPALANNGNTGGSLVRLSNCFECANNDPLPWWMVDMGEIYFVHQVKVWNRINCCADRFRQVSVGVAKNPIVWTSFNQDLFERCDYWPGVATVADNPIVFTCPSPIGGRYLAVYKNTSGLSDGSARLHFCEADILAVLKPSMISFEAKVIPPRFSTKPTDSQLDGSPIAAKLNIACLRECGSHPMCLYTLYKQGNCWLFSSGSISDSFISILSGAEKITVPKNKPAKQSSKYRPNDDPALANNGNTGGSLVRLSNCFECANNDPLPWWMVDMGEIYFVHQVKVWNRINCCAGRFRQVSVGVAKNPIVWTSFNQDLFERCDYWPGVATVADNPIVFTCPSPIGGRYLAVYKNTSGLSDGSARLHFCEADILAVLKPSMISFKAKVIPPRFSTKPTDSQLDGSPIAVKLNIACVRECGSHPMCLYTLYKQGNCWLFSSGSISDSFISILSGGDAKFMQLN</sequence>
<evidence type="ECO:0000256" key="5">
    <source>
        <dbReference type="ARBA" id="ARBA00022734"/>
    </source>
</evidence>
<keyword evidence="6" id="KW-0106">Calcium</keyword>
<dbReference type="GO" id="GO:0042806">
    <property type="term" value="F:fucose binding"/>
    <property type="evidence" value="ECO:0007669"/>
    <property type="project" value="UniProtKB-ARBA"/>
</dbReference>
<proteinExistence type="inferred from homology"/>
<keyword evidence="7" id="KW-1015">Disulfide bond</keyword>
<evidence type="ECO:0000256" key="4">
    <source>
        <dbReference type="ARBA" id="ARBA00022723"/>
    </source>
</evidence>
<dbReference type="Pfam" id="PF22633">
    <property type="entry name" value="F5_F8_type_C_2"/>
    <property type="match status" value="2"/>
</dbReference>
<dbReference type="Proteomes" id="UP000095280">
    <property type="component" value="Unplaced"/>
</dbReference>
<feature type="region of interest" description="Disordered" evidence="8">
    <location>
        <begin position="758"/>
        <end position="778"/>
    </location>
</feature>
<dbReference type="AlphaFoldDB" id="A0A1I8HY10"/>
<dbReference type="PANTHER" id="PTHR45713">
    <property type="entry name" value="FTP DOMAIN-CONTAINING PROTEIN"/>
    <property type="match status" value="1"/>
</dbReference>
<feature type="domain" description="Fucolectin tachylectin-4 pentraxin-1" evidence="9">
    <location>
        <begin position="753"/>
        <end position="909"/>
    </location>
</feature>
<comment type="subunit">
    <text evidence="3">Homotrimer.</text>
</comment>
<dbReference type="InterPro" id="IPR008979">
    <property type="entry name" value="Galactose-bd-like_sf"/>
</dbReference>
<dbReference type="Gene3D" id="2.60.120.260">
    <property type="entry name" value="Galactose-binding domain-like"/>
    <property type="match status" value="2"/>
</dbReference>
<comment type="function">
    <text evidence="1">Acts as a defensive agent. Recognizes blood group fucosylated oligosaccharides including A, B, H and Lewis B-type antigens. Does not recognize Lewis A antigen and has low affinity for monovalent haptens.</text>
</comment>
<dbReference type="WBParaSite" id="maker-uti_cns_0008529-snap-gene-0.5-mRNA-1">
    <property type="protein sequence ID" value="maker-uti_cns_0008529-snap-gene-0.5-mRNA-1"/>
    <property type="gene ID" value="maker-uti_cns_0008529-snap-gene-0.5"/>
</dbReference>
<keyword evidence="4" id="KW-0479">Metal-binding</keyword>
<name>A0A1I8HY10_9PLAT</name>
<evidence type="ECO:0000256" key="1">
    <source>
        <dbReference type="ARBA" id="ARBA00002219"/>
    </source>
</evidence>
<evidence type="ECO:0000313" key="11">
    <source>
        <dbReference type="WBParaSite" id="maker-uti_cns_0008529-snap-gene-0.5-mRNA-1"/>
    </source>
</evidence>
<evidence type="ECO:0000259" key="9">
    <source>
        <dbReference type="SMART" id="SM00607"/>
    </source>
</evidence>
<evidence type="ECO:0000256" key="7">
    <source>
        <dbReference type="ARBA" id="ARBA00023157"/>
    </source>
</evidence>
<keyword evidence="5" id="KW-0430">Lectin</keyword>